<dbReference type="VEuPathDB" id="ToxoDB:ETH_00019770"/>
<dbReference type="Gene3D" id="3.30.428.10">
    <property type="entry name" value="HIT-like"/>
    <property type="match status" value="1"/>
</dbReference>
<feature type="region of interest" description="Disordered" evidence="1">
    <location>
        <begin position="299"/>
        <end position="322"/>
    </location>
</feature>
<dbReference type="VEuPathDB" id="ToxoDB:ETH2_1232000"/>
<dbReference type="RefSeq" id="XP_013231267.1">
    <property type="nucleotide sequence ID" value="XM_013375813.1"/>
</dbReference>
<feature type="compositionally biased region" description="Low complexity" evidence="1">
    <location>
        <begin position="29"/>
        <end position="42"/>
    </location>
</feature>
<reference evidence="2" key="2">
    <citation type="submission" date="2013-10" db="EMBL/GenBank/DDBJ databases">
        <authorList>
            <person name="Aslett M."/>
        </authorList>
    </citation>
    <scope>NUCLEOTIDE SEQUENCE [LARGE SCALE GENOMIC DNA]</scope>
    <source>
        <strain evidence="2">Houghton</strain>
    </source>
</reference>
<keyword evidence="3" id="KW-1185">Reference proteome</keyword>
<organism evidence="2 3">
    <name type="scientific">Eimeria tenella</name>
    <name type="common">Coccidian parasite</name>
    <dbReference type="NCBI Taxonomy" id="5802"/>
    <lineage>
        <taxon>Eukaryota</taxon>
        <taxon>Sar</taxon>
        <taxon>Alveolata</taxon>
        <taxon>Apicomplexa</taxon>
        <taxon>Conoidasida</taxon>
        <taxon>Coccidia</taxon>
        <taxon>Eucoccidiorida</taxon>
        <taxon>Eimeriorina</taxon>
        <taxon>Eimeriidae</taxon>
        <taxon>Eimeria</taxon>
    </lineage>
</organism>
<proteinExistence type="predicted"/>
<evidence type="ECO:0000313" key="3">
    <source>
        <dbReference type="Proteomes" id="UP000030747"/>
    </source>
</evidence>
<dbReference type="OrthoDB" id="365006at2759"/>
<dbReference type="GeneID" id="25253082"/>
<sequence>MLRLLASPASENSPRLSPLLRGREHPGVSNPSPSSSSSSSSNGTPGLSSATLLHPSRTPLTRPSSSSSSSSCFLSRAAYHHSSELQRYFTNRFHKKICPRCSRPNILPACCCCCCQQQLSDLHIHPVGKDPLCELVLSRHRNHDASSFLLSRLSDSKQLPDSEVPYLSLEAFLNQSPKPLGGHPGVPPGSPPGGPPWGAPGGAPGESVGFCELFRSFKFVVSVFPFSAAFVHLVGVPKASIYDLKQLRRSHLGLLLKMKEKTELLVGLLVDLHLKKLKSEAAEAAAKAGVDGGADTPEAGCWGVRTPGEAAPGRNAGEQKPQLSKELNELKTKEINSKLKQMTVFGFNYPAEFSQLCMHALTPPFSNFSLFQFPFFYPFNKVAKDLQSRGAVQVVPAAAAAAAAALSEDDSAVQTVKERDAAARQLLLQLNLK</sequence>
<protein>
    <submittedName>
        <fullName evidence="2">Pv1h14035_P, related, related</fullName>
    </submittedName>
</protein>
<accession>U6KQY9</accession>
<evidence type="ECO:0000256" key="1">
    <source>
        <dbReference type="SAM" id="MobiDB-lite"/>
    </source>
</evidence>
<reference evidence="2" key="1">
    <citation type="submission" date="2013-10" db="EMBL/GenBank/DDBJ databases">
        <title>Genomic analysis of the causative agents of coccidiosis in chickens.</title>
        <authorList>
            <person name="Reid A.J."/>
            <person name="Blake D."/>
            <person name="Billington K."/>
            <person name="Browne H."/>
            <person name="Dunn M."/>
            <person name="Hung S."/>
            <person name="Kawahara F."/>
            <person name="Miranda-Saavedra D."/>
            <person name="Mourier T."/>
            <person name="Nagra H."/>
            <person name="Otto T.D."/>
            <person name="Rawlings N."/>
            <person name="Sanchez A."/>
            <person name="Sanders M."/>
            <person name="Subramaniam C."/>
            <person name="Tay Y."/>
            <person name="Dear P."/>
            <person name="Doerig C."/>
            <person name="Gruber A."/>
            <person name="Parkinson J."/>
            <person name="Shirley M."/>
            <person name="Wan K.L."/>
            <person name="Berriman M."/>
            <person name="Tomley F."/>
            <person name="Pain A."/>
        </authorList>
    </citation>
    <scope>NUCLEOTIDE SEQUENCE [LARGE SCALE GENOMIC DNA]</scope>
    <source>
        <strain evidence="2">Houghton</strain>
    </source>
</reference>
<gene>
    <name evidence="2" type="ORF">ETH_00019770</name>
</gene>
<feature type="compositionally biased region" description="Pro residues" evidence="1">
    <location>
        <begin position="185"/>
        <end position="198"/>
    </location>
</feature>
<name>U6KQY9_EIMTE</name>
<dbReference type="Proteomes" id="UP000030747">
    <property type="component" value="Unassembled WGS sequence"/>
</dbReference>
<dbReference type="AlphaFoldDB" id="U6KQY9"/>
<evidence type="ECO:0000313" key="2">
    <source>
        <dbReference type="EMBL" id="CDJ40517.1"/>
    </source>
</evidence>
<dbReference type="EMBL" id="HG675163">
    <property type="protein sequence ID" value="CDJ40517.1"/>
    <property type="molecule type" value="Genomic_DNA"/>
</dbReference>
<dbReference type="OMA" id="PSPINHF"/>
<dbReference type="InterPro" id="IPR036265">
    <property type="entry name" value="HIT-like_sf"/>
</dbReference>
<feature type="region of interest" description="Disordered" evidence="1">
    <location>
        <begin position="1"/>
        <end position="70"/>
    </location>
</feature>
<feature type="region of interest" description="Disordered" evidence="1">
    <location>
        <begin position="180"/>
        <end position="201"/>
    </location>
</feature>